<evidence type="ECO:0008006" key="3">
    <source>
        <dbReference type="Google" id="ProtNLM"/>
    </source>
</evidence>
<dbReference type="PANTHER" id="PTHR35519:SF2">
    <property type="entry name" value="PH DOMAIN PROTEIN"/>
    <property type="match status" value="1"/>
</dbReference>
<sequence>MASETFTGSRMGGDKAAVNDFLRQMTAGMSHRERLEQTRWLARMMDDQFSIPGTNFRFGWDAIIGLFPGIGDAVTSAISLLIVHHAWQSGAGPLTIARMLGNVGVDLVFGAVPLVGDVFDAAWKGNRRNLRLLERHLAREADKRLG</sequence>
<comment type="caution">
    <text evidence="1">The sequence shown here is derived from an EMBL/GenBank/DDBJ whole genome shotgun (WGS) entry which is preliminary data.</text>
</comment>
<dbReference type="RefSeq" id="WP_208430654.1">
    <property type="nucleotide sequence ID" value="NZ_MASI01000012.1"/>
</dbReference>
<dbReference type="InterPro" id="IPR025187">
    <property type="entry name" value="DUF4112"/>
</dbReference>
<proteinExistence type="predicted"/>
<accession>A0A1E2RUW5</accession>
<dbReference type="Pfam" id="PF13430">
    <property type="entry name" value="DUF4112"/>
    <property type="match status" value="1"/>
</dbReference>
<dbReference type="PANTHER" id="PTHR35519">
    <property type="entry name" value="MEMBRANE PROTEINS"/>
    <property type="match status" value="1"/>
</dbReference>
<gene>
    <name evidence="1" type="ORF">A7A08_03147</name>
</gene>
<dbReference type="EMBL" id="MASI01000012">
    <property type="protein sequence ID" value="ODA66003.1"/>
    <property type="molecule type" value="Genomic_DNA"/>
</dbReference>
<dbReference type="AlphaFoldDB" id="A0A1E2RUW5"/>
<name>A0A1E2RUW5_9HYPH</name>
<evidence type="ECO:0000313" key="2">
    <source>
        <dbReference type="Proteomes" id="UP000095087"/>
    </source>
</evidence>
<dbReference type="Proteomes" id="UP000095087">
    <property type="component" value="Unassembled WGS sequence"/>
</dbReference>
<evidence type="ECO:0000313" key="1">
    <source>
        <dbReference type="EMBL" id="ODA66003.1"/>
    </source>
</evidence>
<protein>
    <recommendedName>
        <fullName evidence="3">DUF4112 domain-containing protein</fullName>
    </recommendedName>
</protein>
<dbReference type="STRING" id="1177755.A7A08_03147"/>
<reference evidence="1 2" key="1">
    <citation type="submission" date="2016-07" db="EMBL/GenBank/DDBJ databases">
        <title>Draft genome sequence of Methyloligella halotolerans C2T (VKM B-2706T=CCUG 61687T=DSM 25045T), a halotolerant polyhydroxybutyrate accumulating methylotroph.</title>
        <authorList>
            <person name="Vasilenko O.V."/>
            <person name="Doronina N.V."/>
            <person name="Poroshina M.N."/>
            <person name="Tarlachkov S.V."/>
            <person name="Trotsenko Y.A."/>
        </authorList>
    </citation>
    <scope>NUCLEOTIDE SEQUENCE [LARGE SCALE GENOMIC DNA]</scope>
    <source>
        <strain evidence="1 2">VKM B-2706</strain>
    </source>
</reference>
<keyword evidence="2" id="KW-1185">Reference proteome</keyword>
<organism evidence="1 2">
    <name type="scientific">Methyloligella halotolerans</name>
    <dbReference type="NCBI Taxonomy" id="1177755"/>
    <lineage>
        <taxon>Bacteria</taxon>
        <taxon>Pseudomonadati</taxon>
        <taxon>Pseudomonadota</taxon>
        <taxon>Alphaproteobacteria</taxon>
        <taxon>Hyphomicrobiales</taxon>
        <taxon>Hyphomicrobiaceae</taxon>
        <taxon>Methyloligella</taxon>
    </lineage>
</organism>